<dbReference type="Gene3D" id="1.10.10.60">
    <property type="entry name" value="Homeodomain-like"/>
    <property type="match status" value="1"/>
</dbReference>
<dbReference type="InterPro" id="IPR029016">
    <property type="entry name" value="GAF-like_dom_sf"/>
</dbReference>
<evidence type="ECO:0000259" key="1">
    <source>
        <dbReference type="Pfam" id="PF01590"/>
    </source>
</evidence>
<dbReference type="RefSeq" id="WP_283485430.1">
    <property type="nucleotide sequence ID" value="NZ_CP125947.1"/>
</dbReference>
<dbReference type="Pfam" id="PF02954">
    <property type="entry name" value="HTH_8"/>
    <property type="match status" value="1"/>
</dbReference>
<accession>A0ABY8SMI8</accession>
<dbReference type="InterPro" id="IPR003018">
    <property type="entry name" value="GAF"/>
</dbReference>
<gene>
    <name evidence="3" type="ORF">QMY55_17530</name>
</gene>
<dbReference type="Pfam" id="PF01590">
    <property type="entry name" value="GAF"/>
    <property type="match status" value="1"/>
</dbReference>
<evidence type="ECO:0000313" key="3">
    <source>
        <dbReference type="EMBL" id="WHS64289.1"/>
    </source>
</evidence>
<name>A0ABY8SMI8_9BURK</name>
<dbReference type="Proteomes" id="UP001240697">
    <property type="component" value="Chromosome"/>
</dbReference>
<organism evidence="3 4">
    <name type="scientific">Comamonas resistens</name>
    <dbReference type="NCBI Taxonomy" id="3046670"/>
    <lineage>
        <taxon>Bacteria</taxon>
        <taxon>Pseudomonadati</taxon>
        <taxon>Pseudomonadota</taxon>
        <taxon>Betaproteobacteria</taxon>
        <taxon>Burkholderiales</taxon>
        <taxon>Comamonadaceae</taxon>
        <taxon>Comamonas</taxon>
    </lineage>
</organism>
<evidence type="ECO:0000313" key="4">
    <source>
        <dbReference type="Proteomes" id="UP001240697"/>
    </source>
</evidence>
<dbReference type="PRINTS" id="PR01590">
    <property type="entry name" value="HTHFIS"/>
</dbReference>
<dbReference type="InterPro" id="IPR002197">
    <property type="entry name" value="HTH_Fis"/>
</dbReference>
<feature type="domain" description="DNA binding HTH" evidence="2">
    <location>
        <begin position="349"/>
        <end position="386"/>
    </location>
</feature>
<reference evidence="3 4" key="1">
    <citation type="submission" date="2023-05" db="EMBL/GenBank/DDBJ databases">
        <authorList>
            <person name="Yin Y."/>
            <person name="Lu Z."/>
        </authorList>
    </citation>
    <scope>NUCLEOTIDE SEQUENCE [LARGE SCALE GENOMIC DNA]</scope>
    <source>
        <strain evidence="3 4">ZM22</strain>
    </source>
</reference>
<dbReference type="SUPFAM" id="SSF55781">
    <property type="entry name" value="GAF domain-like"/>
    <property type="match status" value="1"/>
</dbReference>
<feature type="domain" description="GAF" evidence="1">
    <location>
        <begin position="87"/>
        <end position="202"/>
    </location>
</feature>
<dbReference type="Gene3D" id="3.30.450.40">
    <property type="match status" value="1"/>
</dbReference>
<dbReference type="SUPFAM" id="SSF46689">
    <property type="entry name" value="Homeodomain-like"/>
    <property type="match status" value="1"/>
</dbReference>
<proteinExistence type="predicted"/>
<evidence type="ECO:0000259" key="2">
    <source>
        <dbReference type="Pfam" id="PF02954"/>
    </source>
</evidence>
<protein>
    <submittedName>
        <fullName evidence="3">Helix-turn-helix domain-containing protein</fullName>
    </submittedName>
</protein>
<keyword evidence="4" id="KW-1185">Reference proteome</keyword>
<sequence>MSPAHPTAPMPVISHMGERHALVSQARLQLQEPAASHALLPAGVAPWLWRSWQRCLLQDRHPAERVEFEAVGPHALNRAQEQQHALLQAARPVMAQLVGAVGAMHYFCLLTDAAGTVLEVQGPVDQRDMRALAIGRVGVDLSELCVGTSAIGAVLAEHAPVWLHRHEHFFDDLRDYSCAGAPIFGPQGQCLGMLDITGIDVPERPELLHLALRCSRAIEDRLLRTLPHALLLHVNWPGGPLGQEGEGLMAFDNDGCLLGSNSVARQLVPRPAQPPGMNQPTHSQELLALPWAHLVEHARRRPDALMQLPLWSGLRLQALVQPGPQLHPPLPTGVAATPVAMSSAHPSLLRTSEHLLIQQALQEAQGNVSQAAKRLGLSRATLYRRLGNKRNGSAR</sequence>
<dbReference type="EMBL" id="CP125947">
    <property type="protein sequence ID" value="WHS64289.1"/>
    <property type="molecule type" value="Genomic_DNA"/>
</dbReference>
<dbReference type="InterPro" id="IPR009057">
    <property type="entry name" value="Homeodomain-like_sf"/>
</dbReference>